<evidence type="ECO:0000256" key="6">
    <source>
        <dbReference type="ARBA" id="ARBA00023063"/>
    </source>
</evidence>
<dbReference type="GO" id="GO:0042128">
    <property type="term" value="P:nitrate assimilation"/>
    <property type="evidence" value="ECO:0007669"/>
    <property type="project" value="UniProtKB-KW"/>
</dbReference>
<sequence length="269" mass="29227">MSLANLKTSKISHRNLLSDVAKVSSVRRVTRTPFSPSPLFISRQNILRSAAGQEAQTVTLGSAAPAATDSGSWIPVCLPEELPKGVRKEVDVDGRQVLLFWYRNEIYAIQARSPSEGAYSEGFIKAKFTQDYCIECPATGTLFSLRDGSIISWYPRNFVLRELTPQSTCRNMEIYPVKITQQAIMVDISGSTAVATRQDRGGAGTSLEDNNVFTVQPNVYFDGMDPTEQQASVMQDGPKEFNPVIALTAAAAVGGAGAVGYAVFLYVTQ</sequence>
<evidence type="ECO:0000313" key="10">
    <source>
        <dbReference type="Proteomes" id="UP000232323"/>
    </source>
</evidence>
<keyword evidence="4" id="KW-0408">Iron</keyword>
<name>A0A250WZQ3_9CHLO</name>
<keyword evidence="2" id="KW-0479">Metal-binding</keyword>
<accession>A0A250WZQ3</accession>
<dbReference type="GO" id="GO:0046872">
    <property type="term" value="F:metal ion binding"/>
    <property type="evidence" value="ECO:0007669"/>
    <property type="project" value="UniProtKB-KW"/>
</dbReference>
<evidence type="ECO:0000313" key="9">
    <source>
        <dbReference type="EMBL" id="GAX76265.1"/>
    </source>
</evidence>
<reference evidence="9 10" key="1">
    <citation type="submission" date="2017-08" db="EMBL/GenBank/DDBJ databases">
        <title>Acidophilic green algal genome provides insights into adaptation to an acidic environment.</title>
        <authorList>
            <person name="Hirooka S."/>
            <person name="Hirose Y."/>
            <person name="Kanesaki Y."/>
            <person name="Higuchi S."/>
            <person name="Fujiwara T."/>
            <person name="Onuma R."/>
            <person name="Era A."/>
            <person name="Ohbayashi R."/>
            <person name="Uzuka A."/>
            <person name="Nozaki H."/>
            <person name="Yoshikawa H."/>
            <person name="Miyagishima S.Y."/>
        </authorList>
    </citation>
    <scope>NUCLEOTIDE SEQUENCE [LARGE SCALE GENOMIC DNA]</scope>
    <source>
        <strain evidence="9 10">NIES-2499</strain>
    </source>
</reference>
<dbReference type="Gene3D" id="2.102.10.10">
    <property type="entry name" value="Rieske [2Fe-2S] iron-sulphur domain"/>
    <property type="match status" value="1"/>
</dbReference>
<proteinExistence type="predicted"/>
<dbReference type="STRING" id="1157962.A0A250WZQ3"/>
<dbReference type="SUPFAM" id="SSF50022">
    <property type="entry name" value="ISP domain"/>
    <property type="match status" value="1"/>
</dbReference>
<keyword evidence="10" id="KW-1185">Reference proteome</keyword>
<gene>
    <name evidence="9" type="ORF">CEUSTIGMA_g3709.t1</name>
</gene>
<feature type="domain" description="Rieske" evidence="8">
    <location>
        <begin position="73"/>
        <end position="186"/>
    </location>
</feature>
<dbReference type="GO" id="GO:0051537">
    <property type="term" value="F:2 iron, 2 sulfur cluster binding"/>
    <property type="evidence" value="ECO:0007669"/>
    <property type="project" value="UniProtKB-KW"/>
</dbReference>
<keyword evidence="7" id="KW-0812">Transmembrane</keyword>
<dbReference type="PANTHER" id="PTHR43456">
    <property type="entry name" value="RIESKE (2FE-2S) DOMAIN-CONTAINING PROTEIN"/>
    <property type="match status" value="1"/>
</dbReference>
<keyword evidence="7" id="KW-1133">Transmembrane helix</keyword>
<keyword evidence="1" id="KW-0001">2Fe-2S</keyword>
<evidence type="ECO:0000259" key="8">
    <source>
        <dbReference type="PROSITE" id="PS51296"/>
    </source>
</evidence>
<dbReference type="Proteomes" id="UP000232323">
    <property type="component" value="Unassembled WGS sequence"/>
</dbReference>
<feature type="transmembrane region" description="Helical" evidence="7">
    <location>
        <begin position="244"/>
        <end position="267"/>
    </location>
</feature>
<dbReference type="InterPro" id="IPR017941">
    <property type="entry name" value="Rieske_2Fe-2S"/>
</dbReference>
<keyword evidence="6" id="KW-0534">Nitrate assimilation</keyword>
<dbReference type="InterPro" id="IPR036922">
    <property type="entry name" value="Rieske_2Fe-2S_sf"/>
</dbReference>
<keyword evidence="3" id="KW-0560">Oxidoreductase</keyword>
<keyword evidence="7" id="KW-0472">Membrane</keyword>
<dbReference type="InterPro" id="IPR012748">
    <property type="entry name" value="Rieske-like_NirD"/>
</dbReference>
<organism evidence="9 10">
    <name type="scientific">Chlamydomonas eustigma</name>
    <dbReference type="NCBI Taxonomy" id="1157962"/>
    <lineage>
        <taxon>Eukaryota</taxon>
        <taxon>Viridiplantae</taxon>
        <taxon>Chlorophyta</taxon>
        <taxon>core chlorophytes</taxon>
        <taxon>Chlorophyceae</taxon>
        <taxon>CS clade</taxon>
        <taxon>Chlamydomonadales</taxon>
        <taxon>Chlamydomonadaceae</taxon>
        <taxon>Chlamydomonas</taxon>
    </lineage>
</organism>
<evidence type="ECO:0000256" key="4">
    <source>
        <dbReference type="ARBA" id="ARBA00023004"/>
    </source>
</evidence>
<evidence type="ECO:0000256" key="3">
    <source>
        <dbReference type="ARBA" id="ARBA00023002"/>
    </source>
</evidence>
<dbReference type="GO" id="GO:0008942">
    <property type="term" value="F:nitrite reductase [NAD(P)H] activity"/>
    <property type="evidence" value="ECO:0007669"/>
    <property type="project" value="InterPro"/>
</dbReference>
<protein>
    <recommendedName>
        <fullName evidence="8">Rieske domain-containing protein</fullName>
    </recommendedName>
</protein>
<comment type="caution">
    <text evidence="9">The sequence shown here is derived from an EMBL/GenBank/DDBJ whole genome shotgun (WGS) entry which is preliminary data.</text>
</comment>
<dbReference type="Pfam" id="PF13806">
    <property type="entry name" value="Rieske_2"/>
    <property type="match status" value="1"/>
</dbReference>
<evidence type="ECO:0000256" key="5">
    <source>
        <dbReference type="ARBA" id="ARBA00023014"/>
    </source>
</evidence>
<dbReference type="PROSITE" id="PS51296">
    <property type="entry name" value="RIESKE"/>
    <property type="match status" value="1"/>
</dbReference>
<keyword evidence="5" id="KW-0411">Iron-sulfur</keyword>
<dbReference type="OrthoDB" id="1910064at2759"/>
<evidence type="ECO:0000256" key="7">
    <source>
        <dbReference type="SAM" id="Phobius"/>
    </source>
</evidence>
<dbReference type="PANTHER" id="PTHR43456:SF2">
    <property type="entry name" value="RIESKE (2FE-2S) DOMAIN-CONTAINING PROTEIN"/>
    <property type="match status" value="1"/>
</dbReference>
<dbReference type="EMBL" id="BEGY01000016">
    <property type="protein sequence ID" value="GAX76265.1"/>
    <property type="molecule type" value="Genomic_DNA"/>
</dbReference>
<evidence type="ECO:0000256" key="1">
    <source>
        <dbReference type="ARBA" id="ARBA00022714"/>
    </source>
</evidence>
<dbReference type="AlphaFoldDB" id="A0A250WZQ3"/>
<evidence type="ECO:0000256" key="2">
    <source>
        <dbReference type="ARBA" id="ARBA00022723"/>
    </source>
</evidence>